<dbReference type="CDD" id="cd00082">
    <property type="entry name" value="HisKA"/>
    <property type="match status" value="1"/>
</dbReference>
<organism evidence="16 17">
    <name type="scientific">Kineothrix sedimenti</name>
    <dbReference type="NCBI Taxonomy" id="3123317"/>
    <lineage>
        <taxon>Bacteria</taxon>
        <taxon>Bacillati</taxon>
        <taxon>Bacillota</taxon>
        <taxon>Clostridia</taxon>
        <taxon>Lachnospirales</taxon>
        <taxon>Lachnospiraceae</taxon>
        <taxon>Kineothrix</taxon>
    </lineage>
</organism>
<dbReference type="InterPro" id="IPR005467">
    <property type="entry name" value="His_kinase_dom"/>
</dbReference>
<evidence type="ECO:0000256" key="3">
    <source>
        <dbReference type="ARBA" id="ARBA00012438"/>
    </source>
</evidence>
<keyword evidence="6" id="KW-0808">Transferase</keyword>
<evidence type="ECO:0000256" key="11">
    <source>
        <dbReference type="ARBA" id="ARBA00022989"/>
    </source>
</evidence>
<evidence type="ECO:0000256" key="1">
    <source>
        <dbReference type="ARBA" id="ARBA00000085"/>
    </source>
</evidence>
<keyword evidence="13 14" id="KW-0472">Membrane</keyword>
<keyword evidence="9 16" id="KW-0418">Kinase</keyword>
<dbReference type="EC" id="2.7.13.3" evidence="3"/>
<dbReference type="InterPro" id="IPR003661">
    <property type="entry name" value="HisK_dim/P_dom"/>
</dbReference>
<protein>
    <recommendedName>
        <fullName evidence="3">histidine kinase</fullName>
        <ecNumber evidence="3">2.7.13.3</ecNumber>
    </recommendedName>
</protein>
<keyword evidence="10" id="KW-0067">ATP-binding</keyword>
<name>A0ABZ3ESS2_9FIRM</name>
<keyword evidence="11 14" id="KW-1133">Transmembrane helix</keyword>
<keyword evidence="7 14" id="KW-0812">Transmembrane</keyword>
<evidence type="ECO:0000256" key="2">
    <source>
        <dbReference type="ARBA" id="ARBA00004651"/>
    </source>
</evidence>
<feature type="domain" description="Histidine kinase" evidence="15">
    <location>
        <begin position="616"/>
        <end position="835"/>
    </location>
</feature>
<evidence type="ECO:0000313" key="16">
    <source>
        <dbReference type="EMBL" id="XAH72372.1"/>
    </source>
</evidence>
<feature type="transmembrane region" description="Helical" evidence="14">
    <location>
        <begin position="449"/>
        <end position="470"/>
    </location>
</feature>
<dbReference type="SMART" id="SM00388">
    <property type="entry name" value="HisKA"/>
    <property type="match status" value="1"/>
</dbReference>
<evidence type="ECO:0000256" key="6">
    <source>
        <dbReference type="ARBA" id="ARBA00022679"/>
    </source>
</evidence>
<evidence type="ECO:0000256" key="14">
    <source>
        <dbReference type="SAM" id="Phobius"/>
    </source>
</evidence>
<dbReference type="Pfam" id="PF02518">
    <property type="entry name" value="HATPase_c"/>
    <property type="match status" value="1"/>
</dbReference>
<accession>A0ABZ3ESS2</accession>
<dbReference type="GO" id="GO:0016301">
    <property type="term" value="F:kinase activity"/>
    <property type="evidence" value="ECO:0007669"/>
    <property type="project" value="UniProtKB-KW"/>
</dbReference>
<evidence type="ECO:0000259" key="15">
    <source>
        <dbReference type="PROSITE" id="PS50109"/>
    </source>
</evidence>
<dbReference type="EMBL" id="CP146256">
    <property type="protein sequence ID" value="XAH72372.1"/>
    <property type="molecule type" value="Genomic_DNA"/>
</dbReference>
<sequence>MKKKVPGKKLGGLLHILQHILIVSAAIAVLVVVTGSSVMIKGVDGNYSYSMDADEKGKVYEDSFLFNYIFGRGIADVARMGAVRSQMETDGRFSGDKEIDVATFYYRFEGVPDRYVTAKYRLEDLIKWAQYGFEHQEQWMTGEQVDEFLNRMTTYTQIDYSLGNLQGNIVTPFNSDIEENTDVYSVSANGLEDGESFYRDDTSATILVNRYQTVEGKNIEDYTGTWGDYYDLCSYVESTASELNSNYQDYFTYNDFYDLENSNLRYYIIKTIGDRQEVYTNLEAAGLSEKEVAQEFSRYGRFLYFSPADMEYTTNTLVKEETVRHVFNSYEYAYPETIKVWIGVDTEYPVSDVYIQGLNGYTGYIPYYWQLIGFAAAALVLYLALFIFLTAVAGRVRDENGNVVIRLQKIDFIPTELSVLGTIVLLGGIIIALTYVYDSMSFEYYYTTWFKVAAGAIVLICELLFTEFYYSMVRRLKADNLWAESLTCKGIAKGKKVVWNLYDNGTVIIKTWVPYAVFLAVNLLLFMLGAKGIVVALCADAAFGILVYRNAKSRQRIVEAIKKIKDGDLKFKVDETGLHGDNLVLAQAVNSIGEGIRTAVETSMKDERLKADLITNVSHDIKTPLTSIINYVDLIKRENIENEKVKGYVEVLDSKSQRLKQLTDDLVEASKISSGNISLEWERINLVELVNQTIGEFSEKFEQKHLTPVLNTPGNMMYIEADSRRIWRVVENLLNNIFKYALEGTRIYMDITERTGEEGEKYVEFAIKNISAQPLNINADELTERFIRGDVARSTEGSGLGLSIAKNLTEAQNGKFEIQLDGDLFKVILTFPLLNDVSL</sequence>
<evidence type="ECO:0000256" key="13">
    <source>
        <dbReference type="ARBA" id="ARBA00023136"/>
    </source>
</evidence>
<dbReference type="Pfam" id="PF00512">
    <property type="entry name" value="HisKA"/>
    <property type="match status" value="1"/>
</dbReference>
<dbReference type="InterPro" id="IPR003594">
    <property type="entry name" value="HATPase_dom"/>
</dbReference>
<dbReference type="SUPFAM" id="SSF55874">
    <property type="entry name" value="ATPase domain of HSP90 chaperone/DNA topoisomerase II/histidine kinase"/>
    <property type="match status" value="1"/>
</dbReference>
<gene>
    <name evidence="16" type="ORF">V6984_12635</name>
</gene>
<feature type="transmembrane region" description="Helical" evidence="14">
    <location>
        <begin position="12"/>
        <end position="33"/>
    </location>
</feature>
<reference evidence="16 17" key="1">
    <citation type="submission" date="2024-02" db="EMBL/GenBank/DDBJ databases">
        <title>Bacterial strain from lacustrine sediment.</title>
        <authorList>
            <person name="Petit C."/>
            <person name="Fadhlaoui K."/>
        </authorList>
    </citation>
    <scope>NUCLEOTIDE SEQUENCE [LARGE SCALE GENOMIC DNA]</scope>
    <source>
        <strain evidence="16 17">IPX-CK</strain>
    </source>
</reference>
<dbReference type="InterPro" id="IPR036890">
    <property type="entry name" value="HATPase_C_sf"/>
</dbReference>
<dbReference type="PROSITE" id="PS50109">
    <property type="entry name" value="HIS_KIN"/>
    <property type="match status" value="1"/>
</dbReference>
<proteinExistence type="predicted"/>
<comment type="subcellular location">
    <subcellularLocation>
        <location evidence="2">Cell membrane</location>
        <topology evidence="2">Multi-pass membrane protein</topology>
    </subcellularLocation>
</comment>
<feature type="transmembrane region" description="Helical" evidence="14">
    <location>
        <begin position="367"/>
        <end position="396"/>
    </location>
</feature>
<dbReference type="RefSeq" id="WP_342755989.1">
    <property type="nucleotide sequence ID" value="NZ_CP146256.1"/>
</dbReference>
<dbReference type="PANTHER" id="PTHR45528:SF1">
    <property type="entry name" value="SENSOR HISTIDINE KINASE CPXA"/>
    <property type="match status" value="1"/>
</dbReference>
<dbReference type="InterPro" id="IPR036097">
    <property type="entry name" value="HisK_dim/P_sf"/>
</dbReference>
<dbReference type="SMART" id="SM00387">
    <property type="entry name" value="HATPase_c"/>
    <property type="match status" value="1"/>
</dbReference>
<evidence type="ECO:0000256" key="7">
    <source>
        <dbReference type="ARBA" id="ARBA00022692"/>
    </source>
</evidence>
<keyword evidence="4" id="KW-1003">Cell membrane</keyword>
<evidence type="ECO:0000256" key="4">
    <source>
        <dbReference type="ARBA" id="ARBA00022475"/>
    </source>
</evidence>
<evidence type="ECO:0000256" key="9">
    <source>
        <dbReference type="ARBA" id="ARBA00022777"/>
    </source>
</evidence>
<feature type="transmembrane region" description="Helical" evidence="14">
    <location>
        <begin position="515"/>
        <end position="548"/>
    </location>
</feature>
<dbReference type="Proteomes" id="UP001451571">
    <property type="component" value="Chromosome"/>
</dbReference>
<dbReference type="SUPFAM" id="SSF47384">
    <property type="entry name" value="Homodimeric domain of signal transducing histidine kinase"/>
    <property type="match status" value="1"/>
</dbReference>
<feature type="transmembrane region" description="Helical" evidence="14">
    <location>
        <begin position="417"/>
        <end position="437"/>
    </location>
</feature>
<keyword evidence="17" id="KW-1185">Reference proteome</keyword>
<dbReference type="Gene3D" id="1.10.287.130">
    <property type="match status" value="1"/>
</dbReference>
<comment type="catalytic activity">
    <reaction evidence="1">
        <text>ATP + protein L-histidine = ADP + protein N-phospho-L-histidine.</text>
        <dbReference type="EC" id="2.7.13.3"/>
    </reaction>
</comment>
<dbReference type="Gene3D" id="3.30.565.10">
    <property type="entry name" value="Histidine kinase-like ATPase, C-terminal domain"/>
    <property type="match status" value="1"/>
</dbReference>
<dbReference type="PANTHER" id="PTHR45528">
    <property type="entry name" value="SENSOR HISTIDINE KINASE CPXA"/>
    <property type="match status" value="1"/>
</dbReference>
<keyword evidence="5" id="KW-0597">Phosphoprotein</keyword>
<evidence type="ECO:0000313" key="17">
    <source>
        <dbReference type="Proteomes" id="UP001451571"/>
    </source>
</evidence>
<dbReference type="InterPro" id="IPR050398">
    <property type="entry name" value="HssS/ArlS-like"/>
</dbReference>
<evidence type="ECO:0000256" key="10">
    <source>
        <dbReference type="ARBA" id="ARBA00022840"/>
    </source>
</evidence>
<evidence type="ECO:0000256" key="12">
    <source>
        <dbReference type="ARBA" id="ARBA00023012"/>
    </source>
</evidence>
<evidence type="ECO:0000256" key="8">
    <source>
        <dbReference type="ARBA" id="ARBA00022741"/>
    </source>
</evidence>
<keyword evidence="12" id="KW-0902">Two-component regulatory system</keyword>
<keyword evidence="8" id="KW-0547">Nucleotide-binding</keyword>
<evidence type="ECO:0000256" key="5">
    <source>
        <dbReference type="ARBA" id="ARBA00022553"/>
    </source>
</evidence>